<dbReference type="Gene3D" id="1.10.287.110">
    <property type="entry name" value="DnaJ domain"/>
    <property type="match status" value="1"/>
</dbReference>
<dbReference type="InterPro" id="IPR001623">
    <property type="entry name" value="DnaJ_domain"/>
</dbReference>
<dbReference type="PANTHER" id="PTHR12763:SF28">
    <property type="entry name" value="GEO10507P1-RELATED"/>
    <property type="match status" value="1"/>
</dbReference>
<keyword evidence="3 7" id="KW-1133">Transmembrane helix</keyword>
<feature type="transmembrane region" description="Helical" evidence="7">
    <location>
        <begin position="41"/>
        <end position="68"/>
    </location>
</feature>
<feature type="region of interest" description="Disordered" evidence="6">
    <location>
        <begin position="157"/>
        <end position="184"/>
    </location>
</feature>
<dbReference type="PANTHER" id="PTHR12763">
    <property type="match status" value="1"/>
</dbReference>
<name>A0ABS9Z6S2_9HYPH</name>
<evidence type="ECO:0000256" key="3">
    <source>
        <dbReference type="ARBA" id="ARBA00022989"/>
    </source>
</evidence>
<keyword evidence="2 7" id="KW-0812">Transmembrane</keyword>
<evidence type="ECO:0000256" key="5">
    <source>
        <dbReference type="ARBA" id="ARBA00038105"/>
    </source>
</evidence>
<comment type="caution">
    <text evidence="9">The sequence shown here is derived from an EMBL/GenBank/DDBJ whole genome shotgun (WGS) entry which is preliminary data.</text>
</comment>
<protein>
    <submittedName>
        <fullName evidence="9">Molecular chaperone DnaJ</fullName>
    </submittedName>
</protein>
<sequence length="238" mass="26110">MPFLLIGLLTLIVGVYLLRELGRASPARVAANVRTGSGVLAAAAALLVLLRGGLSLALGLGGLSLYLFSRNRFSWDKFFARRSPGRARSQIRTFYLEMILDHASGIVDGTVLEGAFAGMKLSAMSREEILRLRADCAALDPDSALLLDNYLDRRFPGGSAAGERDPNAGRRGSERSRNGEMSEQEAYQTLGLRPGARAEEIVRAHRRLMKERHPDHGGTTDDAARLNQAKDRLMRRQH</sequence>
<organism evidence="9 10">
    <name type="scientific">Candidatus Rhodoblastus alkanivorans</name>
    <dbReference type="NCBI Taxonomy" id="2954117"/>
    <lineage>
        <taxon>Bacteria</taxon>
        <taxon>Pseudomonadati</taxon>
        <taxon>Pseudomonadota</taxon>
        <taxon>Alphaproteobacteria</taxon>
        <taxon>Hyphomicrobiales</taxon>
        <taxon>Rhodoblastaceae</taxon>
        <taxon>Rhodoblastus</taxon>
    </lineage>
</organism>
<evidence type="ECO:0000256" key="2">
    <source>
        <dbReference type="ARBA" id="ARBA00022692"/>
    </source>
</evidence>
<dbReference type="EMBL" id="JAIVFP010000001">
    <property type="protein sequence ID" value="MCI4683105.1"/>
    <property type="molecule type" value="Genomic_DNA"/>
</dbReference>
<comment type="subcellular location">
    <subcellularLocation>
        <location evidence="1">Membrane</location>
        <topology evidence="1">Single-pass membrane protein</topology>
    </subcellularLocation>
</comment>
<comment type="similarity">
    <text evidence="5">Belongs to the TIM14 family.</text>
</comment>
<dbReference type="SMART" id="SM00271">
    <property type="entry name" value="DnaJ"/>
    <property type="match status" value="1"/>
</dbReference>
<feature type="compositionally biased region" description="Basic and acidic residues" evidence="6">
    <location>
        <begin position="162"/>
        <end position="180"/>
    </location>
</feature>
<dbReference type="CDD" id="cd06257">
    <property type="entry name" value="DnaJ"/>
    <property type="match status" value="1"/>
</dbReference>
<dbReference type="Proteomes" id="UP001139104">
    <property type="component" value="Unassembled WGS sequence"/>
</dbReference>
<feature type="region of interest" description="Disordered" evidence="6">
    <location>
        <begin position="209"/>
        <end position="238"/>
    </location>
</feature>
<feature type="compositionally biased region" description="Basic and acidic residues" evidence="6">
    <location>
        <begin position="211"/>
        <end position="238"/>
    </location>
</feature>
<dbReference type="RefSeq" id="WP_243067074.1">
    <property type="nucleotide sequence ID" value="NZ_JAIVFK010000043.1"/>
</dbReference>
<dbReference type="InterPro" id="IPR036869">
    <property type="entry name" value="J_dom_sf"/>
</dbReference>
<evidence type="ECO:0000313" key="10">
    <source>
        <dbReference type="Proteomes" id="UP001139104"/>
    </source>
</evidence>
<feature type="domain" description="J" evidence="8">
    <location>
        <begin position="185"/>
        <end position="238"/>
    </location>
</feature>
<evidence type="ECO:0000256" key="1">
    <source>
        <dbReference type="ARBA" id="ARBA00004167"/>
    </source>
</evidence>
<evidence type="ECO:0000256" key="7">
    <source>
        <dbReference type="SAM" id="Phobius"/>
    </source>
</evidence>
<keyword evidence="10" id="KW-1185">Reference proteome</keyword>
<proteinExistence type="inferred from homology"/>
<dbReference type="PROSITE" id="PS50076">
    <property type="entry name" value="DNAJ_2"/>
    <property type="match status" value="1"/>
</dbReference>
<dbReference type="SUPFAM" id="SSF46565">
    <property type="entry name" value="Chaperone J-domain"/>
    <property type="match status" value="1"/>
</dbReference>
<evidence type="ECO:0000313" key="9">
    <source>
        <dbReference type="EMBL" id="MCI4683105.1"/>
    </source>
</evidence>
<reference evidence="9" key="1">
    <citation type="journal article" date="2022" name="ISME J.">
        <title>Identification of active gaseous-alkane degraders at natural gas seeps.</title>
        <authorList>
            <person name="Farhan Ul Haque M."/>
            <person name="Hernandez M."/>
            <person name="Crombie A.T."/>
            <person name="Murrell J.C."/>
        </authorList>
    </citation>
    <scope>NUCLEOTIDE SEQUENCE</scope>
    <source>
        <strain evidence="9">PC2</strain>
    </source>
</reference>
<accession>A0ABS9Z6S2</accession>
<evidence type="ECO:0000256" key="4">
    <source>
        <dbReference type="ARBA" id="ARBA00023136"/>
    </source>
</evidence>
<evidence type="ECO:0000259" key="8">
    <source>
        <dbReference type="PROSITE" id="PS50076"/>
    </source>
</evidence>
<gene>
    <name evidence="9" type="ORF">K2U94_10055</name>
</gene>
<evidence type="ECO:0000256" key="6">
    <source>
        <dbReference type="SAM" id="MobiDB-lite"/>
    </source>
</evidence>
<keyword evidence="4 7" id="KW-0472">Membrane</keyword>